<evidence type="ECO:0000313" key="2">
    <source>
        <dbReference type="Proteomes" id="UP000886700"/>
    </source>
</evidence>
<feature type="compositionally biased region" description="Gly residues" evidence="1">
    <location>
        <begin position="360"/>
        <end position="369"/>
    </location>
</feature>
<evidence type="ECO:0000256" key="1">
    <source>
        <dbReference type="SAM" id="MobiDB-lite"/>
    </source>
</evidence>
<dbReference type="GeneID" id="121143353"/>
<proteinExistence type="predicted"/>
<sequence>MGRAVTSRSWRWLVKRGQSEEGLRAGKPGRARRPQEAPSKPCASPWQRDPADPEPLPLVRSRPSPQQNAGRARSSVPGARLTLGPRPDPKQPGCRPRRLPHARGTDRTTPQLPPTRRERHQQPFDSSSDSERWFIVHGSHLGSNNSESGTRRPAGVGAGGWRKAVPGVRRRRLGEHTARFRSTQSQPAAAQHRQLACSGPRHPPLPRAASPPAHLDLCRIFLLLRFSLDGKQTTRWALPATHRPAPGSGAARSPGASPPPAPPSATYLRIRFFLHLALMAQGSLERERKGLQLVCCGEGRRRGQMSPDCTAKSERREHTLTKEDGAKAERAGRAAYCYLRPCSVSSLPASPPPSCFSRGAGQGGSSEDQ</sequence>
<reference evidence="3" key="1">
    <citation type="submission" date="2025-08" db="UniProtKB">
        <authorList>
            <consortium name="RefSeq"/>
        </authorList>
    </citation>
    <scope>IDENTIFICATION</scope>
    <source>
        <tissue evidence="3">Liver</tissue>
    </source>
</reference>
<evidence type="ECO:0000313" key="3">
    <source>
        <dbReference type="RefSeq" id="XP_040611148.1"/>
    </source>
</evidence>
<dbReference type="RefSeq" id="XP_040611148.1">
    <property type="nucleotide sequence ID" value="XM_040755214.1"/>
</dbReference>
<feature type="region of interest" description="Disordered" evidence="1">
    <location>
        <begin position="238"/>
        <end position="262"/>
    </location>
</feature>
<organism evidence="2 3">
    <name type="scientific">Mesocricetus auratus</name>
    <name type="common">Golden hamster</name>
    <dbReference type="NCBI Taxonomy" id="10036"/>
    <lineage>
        <taxon>Eukaryota</taxon>
        <taxon>Metazoa</taxon>
        <taxon>Chordata</taxon>
        <taxon>Craniata</taxon>
        <taxon>Vertebrata</taxon>
        <taxon>Euteleostomi</taxon>
        <taxon>Mammalia</taxon>
        <taxon>Eutheria</taxon>
        <taxon>Euarchontoglires</taxon>
        <taxon>Glires</taxon>
        <taxon>Rodentia</taxon>
        <taxon>Myomorpha</taxon>
        <taxon>Muroidea</taxon>
        <taxon>Cricetidae</taxon>
        <taxon>Cricetinae</taxon>
        <taxon>Mesocricetus</taxon>
    </lineage>
</organism>
<gene>
    <name evidence="3" type="primary">LOC121143353</name>
</gene>
<name>A0ABM2Y8I2_MESAU</name>
<accession>A0ABM2Y8I2</accession>
<keyword evidence="2" id="KW-1185">Reference proteome</keyword>
<feature type="region of interest" description="Disordered" evidence="1">
    <location>
        <begin position="346"/>
        <end position="369"/>
    </location>
</feature>
<feature type="region of interest" description="Disordered" evidence="1">
    <location>
        <begin position="1"/>
        <end position="210"/>
    </location>
</feature>
<dbReference type="Proteomes" id="UP000886700">
    <property type="component" value="Unplaced"/>
</dbReference>
<feature type="compositionally biased region" description="Low complexity" evidence="1">
    <location>
        <begin position="243"/>
        <end position="255"/>
    </location>
</feature>
<protein>
    <submittedName>
        <fullName evidence="3">Translation initiation factor IF-2-like</fullName>
    </submittedName>
</protein>